<reference evidence="2 3" key="1">
    <citation type="submission" date="2022-11" db="EMBL/GenBank/DDBJ databases">
        <title>Minimal conservation of predation-associated metabolite biosynthetic gene clusters underscores biosynthetic potential of Myxococcota including descriptions for ten novel species: Archangium lansinium sp. nov., Myxococcus landrumus sp. nov., Nannocystis bai.</title>
        <authorList>
            <person name="Ahearne A."/>
            <person name="Stevens C."/>
            <person name="Dowd S."/>
        </authorList>
    </citation>
    <scope>NUCLEOTIDE SEQUENCE [LARGE SCALE GENOMIC DNA]</scope>
    <source>
        <strain evidence="2 3">BB15-2</strain>
    </source>
</reference>
<comment type="caution">
    <text evidence="2">The sequence shown here is derived from an EMBL/GenBank/DDBJ whole genome shotgun (WGS) entry which is preliminary data.</text>
</comment>
<keyword evidence="1" id="KW-1133">Transmembrane helix</keyword>
<name>A0ABT5E4V8_9BACT</name>
<sequence length="108" mass="11575">MQQTNIIEDAPAPAGCALRLFWMLIGNAIVYASLAVIAMEGAAFPSPLDGVVWVTVVLSIIARRVDITRWSGKTASGEPASLVHWRRFSATLLVMTAVASALAHWIGK</sequence>
<keyword evidence="3" id="KW-1185">Reference proteome</keyword>
<evidence type="ECO:0000256" key="1">
    <source>
        <dbReference type="SAM" id="Phobius"/>
    </source>
</evidence>
<keyword evidence="1" id="KW-0812">Transmembrane</keyword>
<keyword evidence="1" id="KW-0472">Membrane</keyword>
<accession>A0ABT5E4V8</accession>
<organism evidence="2 3">
    <name type="scientific">Nannocystis bainbridge</name>
    <dbReference type="NCBI Taxonomy" id="2995303"/>
    <lineage>
        <taxon>Bacteria</taxon>
        <taxon>Pseudomonadati</taxon>
        <taxon>Myxococcota</taxon>
        <taxon>Polyangia</taxon>
        <taxon>Nannocystales</taxon>
        <taxon>Nannocystaceae</taxon>
        <taxon>Nannocystis</taxon>
    </lineage>
</organism>
<evidence type="ECO:0008006" key="4">
    <source>
        <dbReference type="Google" id="ProtNLM"/>
    </source>
</evidence>
<feature type="transmembrane region" description="Helical" evidence="1">
    <location>
        <begin position="88"/>
        <end position="107"/>
    </location>
</feature>
<gene>
    <name evidence="2" type="ORF">POL25_28485</name>
</gene>
<evidence type="ECO:0000313" key="2">
    <source>
        <dbReference type="EMBL" id="MDC0720876.1"/>
    </source>
</evidence>
<feature type="transmembrane region" description="Helical" evidence="1">
    <location>
        <begin position="20"/>
        <end position="44"/>
    </location>
</feature>
<evidence type="ECO:0000313" key="3">
    <source>
        <dbReference type="Proteomes" id="UP001221686"/>
    </source>
</evidence>
<dbReference type="EMBL" id="JAQNDL010000003">
    <property type="protein sequence ID" value="MDC0720876.1"/>
    <property type="molecule type" value="Genomic_DNA"/>
</dbReference>
<dbReference type="RefSeq" id="WP_272089385.1">
    <property type="nucleotide sequence ID" value="NZ_JAQNDL010000003.1"/>
</dbReference>
<proteinExistence type="predicted"/>
<protein>
    <recommendedName>
        <fullName evidence="4">Transmembrane protein</fullName>
    </recommendedName>
</protein>
<dbReference type="Proteomes" id="UP001221686">
    <property type="component" value="Unassembled WGS sequence"/>
</dbReference>